<evidence type="ECO:0000313" key="6">
    <source>
        <dbReference type="Proteomes" id="UP000229713"/>
    </source>
</evidence>
<dbReference type="InterPro" id="IPR003313">
    <property type="entry name" value="AraC-bd"/>
</dbReference>
<dbReference type="PANTHER" id="PTHR11019:SF159">
    <property type="entry name" value="TRANSCRIPTIONAL REGULATOR-RELATED"/>
    <property type="match status" value="1"/>
</dbReference>
<dbReference type="Pfam" id="PF02311">
    <property type="entry name" value="AraC_binding"/>
    <property type="match status" value="1"/>
</dbReference>
<dbReference type="InterPro" id="IPR009057">
    <property type="entry name" value="Homeodomain-like_sf"/>
</dbReference>
<dbReference type="GO" id="GO:0003700">
    <property type="term" value="F:DNA-binding transcription factor activity"/>
    <property type="evidence" value="ECO:0007669"/>
    <property type="project" value="InterPro"/>
</dbReference>
<dbReference type="AlphaFoldDB" id="A0A225TYV6"/>
<keyword evidence="1" id="KW-0678">Repressor</keyword>
<keyword evidence="4" id="KW-0804">Transcription</keyword>
<name>A0A225TYV6_RAOOR</name>
<evidence type="ECO:0000256" key="2">
    <source>
        <dbReference type="ARBA" id="ARBA00023015"/>
    </source>
</evidence>
<dbReference type="InterPro" id="IPR018060">
    <property type="entry name" value="HTH_AraC"/>
</dbReference>
<dbReference type="Gene3D" id="1.10.10.60">
    <property type="entry name" value="Homeodomain-like"/>
    <property type="match status" value="1"/>
</dbReference>
<evidence type="ECO:0000256" key="4">
    <source>
        <dbReference type="ARBA" id="ARBA00023163"/>
    </source>
</evidence>
<dbReference type="SUPFAM" id="SSF46689">
    <property type="entry name" value="Homeodomain-like"/>
    <property type="match status" value="2"/>
</dbReference>
<dbReference type="RefSeq" id="WP_015585069.1">
    <property type="nucleotide sequence ID" value="NZ_ABDFAB020000003.1"/>
</dbReference>
<comment type="caution">
    <text evidence="5">The sequence shown here is derived from an EMBL/GenBank/DDBJ whole genome shotgun (WGS) entry which is preliminary data.</text>
</comment>
<reference evidence="5 6" key="1">
    <citation type="submission" date="2017-07" db="EMBL/GenBank/DDBJ databases">
        <title>Raoultella ornithinolytica strain HH3 draft genome.</title>
        <authorList>
            <person name="Duceppe M.-O."/>
            <person name="Huang H."/>
            <person name="Phipps-Todd B."/>
        </authorList>
    </citation>
    <scope>NUCLEOTIDE SEQUENCE [LARGE SCALE GENOMIC DNA]</scope>
    <source>
        <strain evidence="5 6">HH3</strain>
    </source>
</reference>
<dbReference type="InterPro" id="IPR014710">
    <property type="entry name" value="RmlC-like_jellyroll"/>
</dbReference>
<dbReference type="SUPFAM" id="SSF51182">
    <property type="entry name" value="RmlC-like cupins"/>
    <property type="match status" value="1"/>
</dbReference>
<evidence type="ECO:0000256" key="1">
    <source>
        <dbReference type="ARBA" id="ARBA00022491"/>
    </source>
</evidence>
<dbReference type="PROSITE" id="PS01124">
    <property type="entry name" value="HTH_ARAC_FAMILY_2"/>
    <property type="match status" value="1"/>
</dbReference>
<dbReference type="PaxDb" id="1286170-RORB6_13815"/>
<dbReference type="Gene3D" id="2.60.120.10">
    <property type="entry name" value="Jelly Rolls"/>
    <property type="match status" value="1"/>
</dbReference>
<evidence type="ECO:0000313" key="5">
    <source>
        <dbReference type="EMBL" id="PIK90059.1"/>
    </source>
</evidence>
<gene>
    <name evidence="5" type="ORF">CFY86_04660</name>
</gene>
<dbReference type="PANTHER" id="PTHR11019">
    <property type="entry name" value="HTH-TYPE TRANSCRIPTIONAL REGULATOR NIMR"/>
    <property type="match status" value="1"/>
</dbReference>
<protein>
    <submittedName>
        <fullName evidence="5">AraC family transcriptional regulator</fullName>
    </submittedName>
</protein>
<dbReference type="EMBL" id="NKYI01000011">
    <property type="protein sequence ID" value="PIK90059.1"/>
    <property type="molecule type" value="Genomic_DNA"/>
</dbReference>
<dbReference type="SMART" id="SM00342">
    <property type="entry name" value="HTH_ARAC"/>
    <property type="match status" value="1"/>
</dbReference>
<sequence length="260" mass="29168">MRNIAVNDVDDLPRRVLALGSDYPANTQLARHSHRRAQFLYAMNGMMKVETDDGQWLVPPYSGVWIPATRPHRVLMPGVSTHSLYIEPDAAPRAGERCEVLQVSPLLHQLLLSACQLPLLYHEDGHDGALIELVLHELKAATPLPMFTPLPQSAPLVALCSDFLRQPDIHSTPEQWAVRLNKSARTFHRLFRQQTGMAFRDWRQQACLMYALTALREGRTITDVALSLGYEHPAAFTSMFRKTIGQAPTAFVRQMNGGPV</sequence>
<dbReference type="InterPro" id="IPR011051">
    <property type="entry name" value="RmlC_Cupin_sf"/>
</dbReference>
<dbReference type="FunFam" id="1.10.10.60:FF:000132">
    <property type="entry name" value="AraC family transcriptional regulator"/>
    <property type="match status" value="1"/>
</dbReference>
<keyword evidence="3" id="KW-0238">DNA-binding</keyword>
<dbReference type="Proteomes" id="UP000229713">
    <property type="component" value="Unassembled WGS sequence"/>
</dbReference>
<keyword evidence="2" id="KW-0805">Transcription regulation</keyword>
<evidence type="ECO:0000256" key="3">
    <source>
        <dbReference type="ARBA" id="ARBA00023125"/>
    </source>
</evidence>
<organism evidence="5 6">
    <name type="scientific">Raoultella ornithinolytica</name>
    <name type="common">Klebsiella ornithinolytica</name>
    <dbReference type="NCBI Taxonomy" id="54291"/>
    <lineage>
        <taxon>Bacteria</taxon>
        <taxon>Pseudomonadati</taxon>
        <taxon>Pseudomonadota</taxon>
        <taxon>Gammaproteobacteria</taxon>
        <taxon>Enterobacterales</taxon>
        <taxon>Enterobacteriaceae</taxon>
        <taxon>Klebsiella/Raoultella group</taxon>
        <taxon>Raoultella</taxon>
    </lineage>
</organism>
<dbReference type="GO" id="GO:0043565">
    <property type="term" value="F:sequence-specific DNA binding"/>
    <property type="evidence" value="ECO:0007669"/>
    <property type="project" value="InterPro"/>
</dbReference>
<dbReference type="CDD" id="cd06124">
    <property type="entry name" value="cupin_NimR-like_N"/>
    <property type="match status" value="1"/>
</dbReference>
<accession>A0A225TYV6</accession>
<dbReference type="Pfam" id="PF12833">
    <property type="entry name" value="HTH_18"/>
    <property type="match status" value="1"/>
</dbReference>
<proteinExistence type="predicted"/>